<feature type="region of interest" description="Disordered" evidence="1">
    <location>
        <begin position="75"/>
        <end position="108"/>
    </location>
</feature>
<reference evidence="2" key="1">
    <citation type="submission" date="2020-10" db="EMBL/GenBank/DDBJ databases">
        <authorList>
            <person name="Han B."/>
            <person name="Lu T."/>
            <person name="Zhao Q."/>
            <person name="Huang X."/>
            <person name="Zhao Y."/>
        </authorList>
    </citation>
    <scope>NUCLEOTIDE SEQUENCE</scope>
</reference>
<gene>
    <name evidence="2" type="ORF">NCGR_LOCUS57174</name>
</gene>
<proteinExistence type="predicted"/>
<keyword evidence="3" id="KW-1185">Reference proteome</keyword>
<evidence type="ECO:0000313" key="2">
    <source>
        <dbReference type="EMBL" id="CAD6333076.1"/>
    </source>
</evidence>
<protein>
    <submittedName>
        <fullName evidence="2">Uncharacterized protein</fullName>
    </submittedName>
</protein>
<evidence type="ECO:0000313" key="3">
    <source>
        <dbReference type="Proteomes" id="UP000604825"/>
    </source>
</evidence>
<evidence type="ECO:0000256" key="1">
    <source>
        <dbReference type="SAM" id="MobiDB-lite"/>
    </source>
</evidence>
<dbReference type="AlphaFoldDB" id="A0A811RWS2"/>
<accession>A0A811RWS2</accession>
<name>A0A811RWS2_9POAL</name>
<organism evidence="2 3">
    <name type="scientific">Miscanthus lutarioriparius</name>
    <dbReference type="NCBI Taxonomy" id="422564"/>
    <lineage>
        <taxon>Eukaryota</taxon>
        <taxon>Viridiplantae</taxon>
        <taxon>Streptophyta</taxon>
        <taxon>Embryophyta</taxon>
        <taxon>Tracheophyta</taxon>
        <taxon>Spermatophyta</taxon>
        <taxon>Magnoliopsida</taxon>
        <taxon>Liliopsida</taxon>
        <taxon>Poales</taxon>
        <taxon>Poaceae</taxon>
        <taxon>PACMAD clade</taxon>
        <taxon>Panicoideae</taxon>
        <taxon>Andropogonodae</taxon>
        <taxon>Andropogoneae</taxon>
        <taxon>Saccharinae</taxon>
        <taxon>Miscanthus</taxon>
    </lineage>
</organism>
<sequence length="174" mass="18095">MLGGGHADAFADAIGKKTAIVYLRASAIGLVPPALLRHGYWAFGLNIEIASVSVVTAARKRSGGLHLHSMAASGGRRMPRYGQGRAAARGQQGKRRVRQADGSTGGGAGRAGGWWPYIQCGGARTGAPGVGEEGSRKVQALLPAVGRSDQDLTADKLEATWPNPWPELGPDFVV</sequence>
<dbReference type="EMBL" id="CAJGYO010000017">
    <property type="protein sequence ID" value="CAD6333076.1"/>
    <property type="molecule type" value="Genomic_DNA"/>
</dbReference>
<feature type="compositionally biased region" description="Low complexity" evidence="1">
    <location>
        <begin position="80"/>
        <end position="91"/>
    </location>
</feature>
<comment type="caution">
    <text evidence="2">The sequence shown here is derived from an EMBL/GenBank/DDBJ whole genome shotgun (WGS) entry which is preliminary data.</text>
</comment>
<dbReference type="Proteomes" id="UP000604825">
    <property type="component" value="Unassembled WGS sequence"/>
</dbReference>